<evidence type="ECO:0000259" key="5">
    <source>
        <dbReference type="PROSITE" id="PS50968"/>
    </source>
</evidence>
<dbReference type="SUPFAM" id="SSF47005">
    <property type="entry name" value="Peripheral subunit-binding domain of 2-oxo acid dehydrogenase complex"/>
    <property type="match status" value="1"/>
</dbReference>
<dbReference type="PROSITE" id="PS50968">
    <property type="entry name" value="BIOTINYL_LIPOYL"/>
    <property type="match status" value="1"/>
</dbReference>
<evidence type="ECO:0000256" key="2">
    <source>
        <dbReference type="ARBA" id="ARBA00022823"/>
    </source>
</evidence>
<feature type="domain" description="Lipoyl-binding" evidence="5">
    <location>
        <begin position="47"/>
        <end position="123"/>
    </location>
</feature>
<dbReference type="SUPFAM" id="SSF52777">
    <property type="entry name" value="CoA-dependent acyltransferases"/>
    <property type="match status" value="1"/>
</dbReference>
<name>A0A0H5R8P3_9EUKA</name>
<dbReference type="AlphaFoldDB" id="A0A0H5R8P3"/>
<sequence length="480" mass="51056">GWEDPGQRQPRPSLLRLILALEILGGAMLRRLSLGYSRLLSLAIDDVIRLQMPALSPTMTKGNVGNWSKKVGDKVNPGDPLVSIETDKAMVEYESIESGYLAAIYIQSGTEDVKCGELIGIMVEDESELPEAAALPSPTRTAPTIPSSSPKSPPSMASHNTARSVPFAMPSAALLLSQKGIDLGQVTASGPGGRILKQDAVAFLAVNPQSAVAAPQTEAVSPRLNTSPEQDKGTDRLSDRRSTNPFTDVKLTTMRRVIAERLSESKATIPHAYASATCTLDQLLALRSVLKTKGVFSSINDFVIRASALSLRDVPVLNSVYDDKIGSGRHCDTIDISVAVATEGGLITPIVTGADKRSISSISSAVRELAGKARSNKLRPEEFIGGSFTISNLGMFGINQFSAIINKPQACILAVGCGESQAVLSPNASKDDAIAADRLAVQTTMSVTLSYDQRVVSNAAASRWLAAFRSYIEQPAIMDY</sequence>
<dbReference type="PANTHER" id="PTHR23151:SF90">
    <property type="entry name" value="DIHYDROLIPOYLLYSINE-RESIDUE ACETYLTRANSFERASE COMPONENT OF PYRUVATE DEHYDROGENASE COMPLEX, MITOCHONDRIAL-RELATED"/>
    <property type="match status" value="1"/>
</dbReference>
<dbReference type="EC" id="2.3.1.-" evidence="3"/>
<dbReference type="SUPFAM" id="SSF51230">
    <property type="entry name" value="Single hybrid motif"/>
    <property type="match status" value="1"/>
</dbReference>
<dbReference type="Pfam" id="PF00364">
    <property type="entry name" value="Biotin_lipoyl"/>
    <property type="match status" value="1"/>
</dbReference>
<dbReference type="FunFam" id="2.40.50.100:FF:000010">
    <property type="entry name" value="Acetyltransferase component of pyruvate dehydrogenase complex"/>
    <property type="match status" value="1"/>
</dbReference>
<evidence type="ECO:0000313" key="7">
    <source>
        <dbReference type="EMBL" id="CRZ10087.1"/>
    </source>
</evidence>
<keyword evidence="3" id="KW-0012">Acyltransferase</keyword>
<dbReference type="Gene3D" id="4.10.320.10">
    <property type="entry name" value="E3-binding domain"/>
    <property type="match status" value="1"/>
</dbReference>
<evidence type="ECO:0000259" key="6">
    <source>
        <dbReference type="PROSITE" id="PS51826"/>
    </source>
</evidence>
<feature type="compositionally biased region" description="Basic and acidic residues" evidence="4">
    <location>
        <begin position="229"/>
        <end position="242"/>
    </location>
</feature>
<dbReference type="Gene3D" id="2.40.50.100">
    <property type="match status" value="1"/>
</dbReference>
<dbReference type="InterPro" id="IPR000089">
    <property type="entry name" value="Biotin_lipoyl"/>
</dbReference>
<dbReference type="Pfam" id="PF02817">
    <property type="entry name" value="E3_binding"/>
    <property type="match status" value="1"/>
</dbReference>
<dbReference type="GO" id="GO:0005739">
    <property type="term" value="C:mitochondrion"/>
    <property type="evidence" value="ECO:0007669"/>
    <property type="project" value="TreeGrafter"/>
</dbReference>
<reference evidence="7" key="1">
    <citation type="submission" date="2015-04" db="EMBL/GenBank/DDBJ databases">
        <title>The genome sequence of the plant pathogenic Rhizarian Plasmodiophora brassicae reveals insights in its biotrophic life cycle and the origin of chitin synthesis.</title>
        <authorList>
            <person name="Schwelm A."/>
            <person name="Fogelqvist J."/>
            <person name="Knaust A."/>
            <person name="Julke S."/>
            <person name="Lilja T."/>
            <person name="Dhandapani V."/>
            <person name="Bonilla-Rosso G."/>
            <person name="Karlsson M."/>
            <person name="Shevchenko A."/>
            <person name="Choi S.R."/>
            <person name="Kim H.G."/>
            <person name="Park J.Y."/>
            <person name="Lim Y.P."/>
            <person name="Ludwig-Muller J."/>
            <person name="Dixelius C."/>
        </authorList>
    </citation>
    <scope>NUCLEOTIDE SEQUENCE</scope>
    <source>
        <tissue evidence="7">Potato root galls</tissue>
    </source>
</reference>
<dbReference type="GO" id="GO:0016746">
    <property type="term" value="F:acyltransferase activity"/>
    <property type="evidence" value="ECO:0007669"/>
    <property type="project" value="UniProtKB-KW"/>
</dbReference>
<organism evidence="7">
    <name type="scientific">Spongospora subterranea</name>
    <dbReference type="NCBI Taxonomy" id="70186"/>
    <lineage>
        <taxon>Eukaryota</taxon>
        <taxon>Sar</taxon>
        <taxon>Rhizaria</taxon>
        <taxon>Endomyxa</taxon>
        <taxon>Phytomyxea</taxon>
        <taxon>Plasmodiophorida</taxon>
        <taxon>Plasmodiophoridae</taxon>
        <taxon>Spongospora</taxon>
    </lineage>
</organism>
<dbReference type="Pfam" id="PF00198">
    <property type="entry name" value="2-oxoacid_dh"/>
    <property type="match status" value="1"/>
</dbReference>
<dbReference type="EMBL" id="HACM01009645">
    <property type="protein sequence ID" value="CRZ10087.1"/>
    <property type="molecule type" value="Transcribed_RNA"/>
</dbReference>
<dbReference type="Gene3D" id="3.30.559.10">
    <property type="entry name" value="Chloramphenicol acetyltransferase-like domain"/>
    <property type="match status" value="1"/>
</dbReference>
<keyword evidence="2 3" id="KW-0450">Lipoyl</keyword>
<accession>A0A0H5R8P3</accession>
<feature type="non-terminal residue" evidence="7">
    <location>
        <position position="1"/>
    </location>
</feature>
<comment type="similarity">
    <text evidence="1 3">Belongs to the 2-oxoacid dehydrogenase family.</text>
</comment>
<evidence type="ECO:0000256" key="3">
    <source>
        <dbReference type="RuleBase" id="RU003423"/>
    </source>
</evidence>
<dbReference type="CDD" id="cd06849">
    <property type="entry name" value="lipoyl_domain"/>
    <property type="match status" value="1"/>
</dbReference>
<dbReference type="PANTHER" id="PTHR23151">
    <property type="entry name" value="DIHYDROLIPOAMIDE ACETYL/SUCCINYL-TRANSFERASE-RELATED"/>
    <property type="match status" value="1"/>
</dbReference>
<dbReference type="PROSITE" id="PS51826">
    <property type="entry name" value="PSBD"/>
    <property type="match status" value="1"/>
</dbReference>
<feature type="region of interest" description="Disordered" evidence="4">
    <location>
        <begin position="131"/>
        <end position="161"/>
    </location>
</feature>
<dbReference type="InterPro" id="IPR023213">
    <property type="entry name" value="CAT-like_dom_sf"/>
</dbReference>
<proteinExistence type="inferred from homology"/>
<protein>
    <recommendedName>
        <fullName evidence="3">Dihydrolipoamide acetyltransferase component of pyruvate dehydrogenase complex</fullName>
        <ecNumber evidence="3">2.3.1.-</ecNumber>
    </recommendedName>
</protein>
<dbReference type="InterPro" id="IPR045257">
    <property type="entry name" value="E2/Pdx1"/>
</dbReference>
<feature type="region of interest" description="Disordered" evidence="4">
    <location>
        <begin position="214"/>
        <end position="244"/>
    </location>
</feature>
<dbReference type="InterPro" id="IPR001078">
    <property type="entry name" value="2-oxoacid_DH_actylTfrase"/>
</dbReference>
<dbReference type="InterPro" id="IPR004167">
    <property type="entry name" value="PSBD"/>
</dbReference>
<keyword evidence="3" id="KW-0808">Transferase</keyword>
<dbReference type="InterPro" id="IPR011053">
    <property type="entry name" value="Single_hybrid_motif"/>
</dbReference>
<dbReference type="GO" id="GO:0006086">
    <property type="term" value="P:pyruvate decarboxylation to acetyl-CoA"/>
    <property type="evidence" value="ECO:0007669"/>
    <property type="project" value="InterPro"/>
</dbReference>
<evidence type="ECO:0000256" key="4">
    <source>
        <dbReference type="SAM" id="MobiDB-lite"/>
    </source>
</evidence>
<comment type="cofactor">
    <cofactor evidence="3">
        <name>(R)-lipoate</name>
        <dbReference type="ChEBI" id="CHEBI:83088"/>
    </cofactor>
</comment>
<dbReference type="InterPro" id="IPR036625">
    <property type="entry name" value="E3-bd_dom_sf"/>
</dbReference>
<dbReference type="GO" id="GO:0045254">
    <property type="term" value="C:pyruvate dehydrogenase complex"/>
    <property type="evidence" value="ECO:0007669"/>
    <property type="project" value="InterPro"/>
</dbReference>
<feature type="domain" description="Peripheral subunit-binding (PSBD)" evidence="6">
    <location>
        <begin position="167"/>
        <end position="204"/>
    </location>
</feature>
<evidence type="ECO:0000256" key="1">
    <source>
        <dbReference type="ARBA" id="ARBA00007317"/>
    </source>
</evidence>